<evidence type="ECO:0000259" key="1">
    <source>
        <dbReference type="Pfam" id="PF13472"/>
    </source>
</evidence>
<gene>
    <name evidence="2" type="ORF">CHH57_20075</name>
</gene>
<dbReference type="Proteomes" id="UP000216961">
    <property type="component" value="Unassembled WGS sequence"/>
</dbReference>
<reference evidence="2 3" key="1">
    <citation type="submission" date="2017-07" db="EMBL/GenBank/DDBJ databases">
        <title>Isolation and whole genome analysis of endospore-forming bacteria from heroin.</title>
        <authorList>
            <person name="Kalinowski J."/>
            <person name="Ahrens B."/>
            <person name="Al-Dilaimi A."/>
            <person name="Winkler A."/>
            <person name="Wibberg D."/>
            <person name="Schleenbecker U."/>
            <person name="Ruckert C."/>
            <person name="Wolfel R."/>
            <person name="Grass G."/>
        </authorList>
    </citation>
    <scope>NUCLEOTIDE SEQUENCE [LARGE SCALE GENOMIC DNA]</scope>
    <source>
        <strain evidence="2 3">7521-2</strain>
    </source>
</reference>
<dbReference type="InterPro" id="IPR051532">
    <property type="entry name" value="Ester_Hydrolysis_Enzymes"/>
</dbReference>
<dbReference type="CDD" id="cd01834">
    <property type="entry name" value="SGNH_hydrolase_like_2"/>
    <property type="match status" value="1"/>
</dbReference>
<dbReference type="Gene3D" id="3.40.50.1110">
    <property type="entry name" value="SGNH hydrolase"/>
    <property type="match status" value="1"/>
</dbReference>
<feature type="domain" description="SGNH hydrolase-type esterase" evidence="1">
    <location>
        <begin position="11"/>
        <end position="194"/>
    </location>
</feature>
<dbReference type="GO" id="GO:0004622">
    <property type="term" value="F:phosphatidylcholine lysophospholipase activity"/>
    <property type="evidence" value="ECO:0007669"/>
    <property type="project" value="TreeGrafter"/>
</dbReference>
<organism evidence="2 3">
    <name type="scientific">Niallia circulans</name>
    <name type="common">Bacillus circulans</name>
    <dbReference type="NCBI Taxonomy" id="1397"/>
    <lineage>
        <taxon>Bacteria</taxon>
        <taxon>Bacillati</taxon>
        <taxon>Bacillota</taxon>
        <taxon>Bacilli</taxon>
        <taxon>Bacillales</taxon>
        <taxon>Bacillaceae</taxon>
        <taxon>Niallia</taxon>
    </lineage>
</organism>
<dbReference type="InterPro" id="IPR036514">
    <property type="entry name" value="SGNH_hydro_sf"/>
</dbReference>
<dbReference type="AlphaFoldDB" id="A0AA91TNU7"/>
<dbReference type="EMBL" id="NPBQ01000125">
    <property type="protein sequence ID" value="PAD81418.1"/>
    <property type="molecule type" value="Genomic_DNA"/>
</dbReference>
<evidence type="ECO:0000313" key="3">
    <source>
        <dbReference type="Proteomes" id="UP000216961"/>
    </source>
</evidence>
<dbReference type="PANTHER" id="PTHR30383">
    <property type="entry name" value="THIOESTERASE 1/PROTEASE 1/LYSOPHOSPHOLIPASE L1"/>
    <property type="match status" value="1"/>
</dbReference>
<dbReference type="InterPro" id="IPR013830">
    <property type="entry name" value="SGNH_hydro"/>
</dbReference>
<protein>
    <submittedName>
        <fullName evidence="2">Hydrolase</fullName>
    </submittedName>
</protein>
<proteinExistence type="predicted"/>
<dbReference type="Pfam" id="PF13472">
    <property type="entry name" value="Lipase_GDSL_2"/>
    <property type="match status" value="1"/>
</dbReference>
<sequence>MGMEANQRFLFIGDSITQAGRMEDREGIGYGYVRYIKDYFTINQPEVLPNIVNKGIDGNRITDLEQRWEADVLTLRPDLVSISIGINDVWRQLDQPQLEQVTPAKFSAIYERLLEKVKNHTNASIFLMEPTIIEEAIEAKGNILLKDYVTVIHHIAAKYDAVVVPTHQVFMEYLQKQNNQVLTTDGVHMNSAGNMLMAQTWLQVYKKFKEDKSSFR</sequence>
<dbReference type="SUPFAM" id="SSF52266">
    <property type="entry name" value="SGNH hydrolase"/>
    <property type="match status" value="1"/>
</dbReference>
<comment type="caution">
    <text evidence="2">The sequence shown here is derived from an EMBL/GenBank/DDBJ whole genome shotgun (WGS) entry which is preliminary data.</text>
</comment>
<accession>A0AA91TNU7</accession>
<evidence type="ECO:0000313" key="2">
    <source>
        <dbReference type="EMBL" id="PAD81418.1"/>
    </source>
</evidence>
<keyword evidence="2" id="KW-0378">Hydrolase</keyword>
<dbReference type="PANTHER" id="PTHR30383:SF5">
    <property type="entry name" value="SGNH HYDROLASE-TYPE ESTERASE DOMAIN-CONTAINING PROTEIN"/>
    <property type="match status" value="1"/>
</dbReference>
<name>A0AA91TNU7_NIACI</name>